<name>A0A5J9V9Z2_9POAL</name>
<keyword evidence="3" id="KW-1185">Reference proteome</keyword>
<dbReference type="EMBL" id="RWGY01000011">
    <property type="protein sequence ID" value="TVU32873.1"/>
    <property type="molecule type" value="Genomic_DNA"/>
</dbReference>
<accession>A0A5J9V9Z2</accession>
<evidence type="ECO:0000313" key="2">
    <source>
        <dbReference type="EMBL" id="TVU32873.1"/>
    </source>
</evidence>
<evidence type="ECO:0000313" key="3">
    <source>
        <dbReference type="Proteomes" id="UP000324897"/>
    </source>
</evidence>
<comment type="caution">
    <text evidence="2">The sequence shown here is derived from an EMBL/GenBank/DDBJ whole genome shotgun (WGS) entry which is preliminary data.</text>
</comment>
<protein>
    <submittedName>
        <fullName evidence="2">Uncharacterized protein</fullName>
    </submittedName>
</protein>
<dbReference type="Gramene" id="TVU32873">
    <property type="protein sequence ID" value="TVU32873"/>
    <property type="gene ID" value="EJB05_24636"/>
</dbReference>
<gene>
    <name evidence="2" type="ORF">EJB05_24636</name>
</gene>
<feature type="non-terminal residue" evidence="2">
    <location>
        <position position="1"/>
    </location>
</feature>
<evidence type="ECO:0000256" key="1">
    <source>
        <dbReference type="SAM" id="MobiDB-lite"/>
    </source>
</evidence>
<dbReference type="PROSITE" id="PS51257">
    <property type="entry name" value="PROKAR_LIPOPROTEIN"/>
    <property type="match status" value="1"/>
</dbReference>
<feature type="region of interest" description="Disordered" evidence="1">
    <location>
        <begin position="26"/>
        <end position="52"/>
    </location>
</feature>
<organism evidence="2 3">
    <name type="scientific">Eragrostis curvula</name>
    <name type="common">weeping love grass</name>
    <dbReference type="NCBI Taxonomy" id="38414"/>
    <lineage>
        <taxon>Eukaryota</taxon>
        <taxon>Viridiplantae</taxon>
        <taxon>Streptophyta</taxon>
        <taxon>Embryophyta</taxon>
        <taxon>Tracheophyta</taxon>
        <taxon>Spermatophyta</taxon>
        <taxon>Magnoliopsida</taxon>
        <taxon>Liliopsida</taxon>
        <taxon>Poales</taxon>
        <taxon>Poaceae</taxon>
        <taxon>PACMAD clade</taxon>
        <taxon>Chloridoideae</taxon>
        <taxon>Eragrostideae</taxon>
        <taxon>Eragrostidinae</taxon>
        <taxon>Eragrostis</taxon>
    </lineage>
</organism>
<feature type="compositionally biased region" description="Basic and acidic residues" evidence="1">
    <location>
        <begin position="33"/>
        <end position="49"/>
    </location>
</feature>
<reference evidence="2 3" key="1">
    <citation type="journal article" date="2019" name="Sci. Rep.">
        <title>A high-quality genome of Eragrostis curvula grass provides insights into Poaceae evolution and supports new strategies to enhance forage quality.</title>
        <authorList>
            <person name="Carballo J."/>
            <person name="Santos B.A.C.M."/>
            <person name="Zappacosta D."/>
            <person name="Garbus I."/>
            <person name="Selva J.P."/>
            <person name="Gallo C.A."/>
            <person name="Diaz A."/>
            <person name="Albertini E."/>
            <person name="Caccamo M."/>
            <person name="Echenique V."/>
        </authorList>
    </citation>
    <scope>NUCLEOTIDE SEQUENCE [LARGE SCALE GENOMIC DNA]</scope>
    <source>
        <strain evidence="3">cv. Victoria</strain>
        <tissue evidence="2">Leaf</tissue>
    </source>
</reference>
<proteinExistence type="predicted"/>
<dbReference type="AlphaFoldDB" id="A0A5J9V9Z2"/>
<sequence>MCEQLKRRNVRRLALFYGATASCLSSDSSILPQHDRPPSRPRRQQKELSRTANVAGTLPSWRFTRSLIVTALRPCFSVSGTCSMKCRADTMPPSGSNAQLDGPFGATTTPSRLNPTRVPGDSLIQSTVNTMPLNESSFSTRKECLFHSCEYLVIMGI</sequence>
<dbReference type="Proteomes" id="UP000324897">
    <property type="component" value="Chromosome 1"/>
</dbReference>